<dbReference type="PANTHER" id="PTHR21421:SF29">
    <property type="entry name" value="GUSTATORY RECEPTOR 5A FOR TREHALOSE-RELATED"/>
    <property type="match status" value="1"/>
</dbReference>
<keyword evidence="5 8" id="KW-1133">Transmembrane helix</keyword>
<evidence type="ECO:0000256" key="8">
    <source>
        <dbReference type="SAM" id="Phobius"/>
    </source>
</evidence>
<keyword evidence="7" id="KW-0675">Receptor</keyword>
<dbReference type="InterPro" id="IPR009318">
    <property type="entry name" value="Gustatory_rcpt"/>
</dbReference>
<feature type="transmembrane region" description="Helical" evidence="8">
    <location>
        <begin position="256"/>
        <end position="278"/>
    </location>
</feature>
<name>A0A8S4PY40_OWEFU</name>
<dbReference type="PANTHER" id="PTHR21421">
    <property type="entry name" value="GUSTATORY RECEPTOR"/>
    <property type="match status" value="1"/>
</dbReference>
<dbReference type="OrthoDB" id="6478931at2759"/>
<proteinExistence type="inferred from homology"/>
<evidence type="ECO:0000256" key="1">
    <source>
        <dbReference type="ARBA" id="ARBA00004651"/>
    </source>
</evidence>
<dbReference type="EMBL" id="CAIIXF020000010">
    <property type="protein sequence ID" value="CAH1796512.1"/>
    <property type="molecule type" value="Genomic_DNA"/>
</dbReference>
<sequence>MYISLNTIRRLVSSTKILPRFYDNLGIRMRSAVTIFKNNLIKQSAVVIRTTGAQWGMWRGANRIDLEEVKRRSAITNLHKVQERRSSLKFDDVKTMTTDQLYGSSVKQMMGTNYKHTPTSLYTALRPLLYVMKVLGLYHSREWGGKAVHVTPSMVYSILINLLLWANVFSVCLRKEFMNFALKFRLATSASGIFEGNIEAFRREHLVLCKLVSTADGLINVFTLQVFGTGVPLVCFLIYNLMFEEDRNLVVFLMKLYWFITATGKLFITIGFASMLNVAGCAPKGNLHGMNLGVGAMNSGKMVQISLFLNKLTQGQIGFTGWYLFVVTRSTLISVFIAILGYMIVLWKLGTGFNPLARPTCTCNCAYPSVDYAFNRTIYGSFRPNEPNPPMPS</sequence>
<feature type="transmembrane region" description="Helical" evidence="8">
    <location>
        <begin position="218"/>
        <end position="241"/>
    </location>
</feature>
<comment type="subcellular location">
    <subcellularLocation>
        <location evidence="1">Cell membrane</location>
        <topology evidence="1">Multi-pass membrane protein</topology>
    </subcellularLocation>
</comment>
<reference evidence="9" key="1">
    <citation type="submission" date="2022-03" db="EMBL/GenBank/DDBJ databases">
        <authorList>
            <person name="Martin C."/>
        </authorList>
    </citation>
    <scope>NUCLEOTIDE SEQUENCE</scope>
</reference>
<evidence type="ECO:0000313" key="9">
    <source>
        <dbReference type="EMBL" id="CAH1796512.1"/>
    </source>
</evidence>
<feature type="transmembrane region" description="Helical" evidence="8">
    <location>
        <begin position="321"/>
        <end position="345"/>
    </location>
</feature>
<evidence type="ECO:0008006" key="11">
    <source>
        <dbReference type="Google" id="ProtNLM"/>
    </source>
</evidence>
<evidence type="ECO:0000256" key="6">
    <source>
        <dbReference type="ARBA" id="ARBA00023136"/>
    </source>
</evidence>
<accession>A0A8S4PY40</accession>
<dbReference type="GO" id="GO:0008527">
    <property type="term" value="F:taste receptor activity"/>
    <property type="evidence" value="ECO:0007669"/>
    <property type="project" value="InterPro"/>
</dbReference>
<organism evidence="9 10">
    <name type="scientific">Owenia fusiformis</name>
    <name type="common">Polychaete worm</name>
    <dbReference type="NCBI Taxonomy" id="6347"/>
    <lineage>
        <taxon>Eukaryota</taxon>
        <taxon>Metazoa</taxon>
        <taxon>Spiralia</taxon>
        <taxon>Lophotrochozoa</taxon>
        <taxon>Annelida</taxon>
        <taxon>Polychaeta</taxon>
        <taxon>Sedentaria</taxon>
        <taxon>Canalipalpata</taxon>
        <taxon>Sabellida</taxon>
        <taxon>Oweniida</taxon>
        <taxon>Oweniidae</taxon>
        <taxon>Owenia</taxon>
    </lineage>
</organism>
<dbReference type="Pfam" id="PF06151">
    <property type="entry name" value="Trehalose_recp"/>
    <property type="match status" value="1"/>
</dbReference>
<gene>
    <name evidence="9" type="ORF">OFUS_LOCUS20913</name>
</gene>
<evidence type="ECO:0000256" key="5">
    <source>
        <dbReference type="ARBA" id="ARBA00022989"/>
    </source>
</evidence>
<evidence type="ECO:0000256" key="3">
    <source>
        <dbReference type="ARBA" id="ARBA00022475"/>
    </source>
</evidence>
<keyword evidence="4 8" id="KW-0812">Transmembrane</keyword>
<evidence type="ECO:0000256" key="7">
    <source>
        <dbReference type="ARBA" id="ARBA00023170"/>
    </source>
</evidence>
<comment type="caution">
    <text evidence="9">The sequence shown here is derived from an EMBL/GenBank/DDBJ whole genome shotgun (WGS) entry which is preliminary data.</text>
</comment>
<evidence type="ECO:0000256" key="4">
    <source>
        <dbReference type="ARBA" id="ARBA00022692"/>
    </source>
</evidence>
<dbReference type="AlphaFoldDB" id="A0A8S4PY40"/>
<dbReference type="Proteomes" id="UP000749559">
    <property type="component" value="Unassembled WGS sequence"/>
</dbReference>
<evidence type="ECO:0000256" key="2">
    <source>
        <dbReference type="ARBA" id="ARBA00005327"/>
    </source>
</evidence>
<keyword evidence="10" id="KW-1185">Reference proteome</keyword>
<feature type="transmembrane region" description="Helical" evidence="8">
    <location>
        <begin position="154"/>
        <end position="173"/>
    </location>
</feature>
<keyword evidence="6 8" id="KW-0472">Membrane</keyword>
<evidence type="ECO:0000313" key="10">
    <source>
        <dbReference type="Proteomes" id="UP000749559"/>
    </source>
</evidence>
<protein>
    <recommendedName>
        <fullName evidence="11">Gustatory receptor</fullName>
    </recommendedName>
</protein>
<comment type="similarity">
    <text evidence="2">Belongs to the insect chemoreceptor superfamily. Gustatory receptor (GR) family. Gr5a subfamily.</text>
</comment>
<dbReference type="GO" id="GO:0005886">
    <property type="term" value="C:plasma membrane"/>
    <property type="evidence" value="ECO:0007669"/>
    <property type="project" value="UniProtKB-SubCell"/>
</dbReference>
<keyword evidence="3" id="KW-1003">Cell membrane</keyword>
<dbReference type="GO" id="GO:0050916">
    <property type="term" value="P:sensory perception of sweet taste"/>
    <property type="evidence" value="ECO:0007669"/>
    <property type="project" value="UniProtKB-ARBA"/>
</dbReference>